<dbReference type="PROSITE" id="PS00676">
    <property type="entry name" value="SIGMA54_INTERACT_2"/>
    <property type="match status" value="1"/>
</dbReference>
<dbReference type="Pfam" id="PF00072">
    <property type="entry name" value="Response_reg"/>
    <property type="match status" value="1"/>
</dbReference>
<evidence type="ECO:0000256" key="6">
    <source>
        <dbReference type="PROSITE-ProRule" id="PRU00169"/>
    </source>
</evidence>
<accession>A0ABV7RRU5</accession>
<dbReference type="InterPro" id="IPR025662">
    <property type="entry name" value="Sigma_54_int_dom_ATP-bd_1"/>
</dbReference>
<dbReference type="InterPro" id="IPR002078">
    <property type="entry name" value="Sigma_54_int"/>
</dbReference>
<feature type="domain" description="Sigma-54 factor interaction" evidence="8">
    <location>
        <begin position="141"/>
        <end position="370"/>
    </location>
</feature>
<keyword evidence="5" id="KW-0804">Transcription</keyword>
<evidence type="ECO:0000259" key="9">
    <source>
        <dbReference type="PROSITE" id="PS50110"/>
    </source>
</evidence>
<dbReference type="SUPFAM" id="SSF52172">
    <property type="entry name" value="CheY-like"/>
    <property type="match status" value="1"/>
</dbReference>
<dbReference type="CDD" id="cd00009">
    <property type="entry name" value="AAA"/>
    <property type="match status" value="1"/>
</dbReference>
<feature type="domain" description="Response regulatory" evidence="9">
    <location>
        <begin position="6"/>
        <end position="120"/>
    </location>
</feature>
<dbReference type="Proteomes" id="UP001595740">
    <property type="component" value="Unassembled WGS sequence"/>
</dbReference>
<dbReference type="Gene3D" id="1.10.10.60">
    <property type="entry name" value="Homeodomain-like"/>
    <property type="match status" value="1"/>
</dbReference>
<dbReference type="SUPFAM" id="SSF52540">
    <property type="entry name" value="P-loop containing nucleoside triphosphate hydrolases"/>
    <property type="match status" value="1"/>
</dbReference>
<dbReference type="InterPro" id="IPR058031">
    <property type="entry name" value="AAA_lid_NorR"/>
</dbReference>
<dbReference type="PROSITE" id="PS00675">
    <property type="entry name" value="SIGMA54_INTERACT_1"/>
    <property type="match status" value="1"/>
</dbReference>
<dbReference type="PROSITE" id="PS50110">
    <property type="entry name" value="RESPONSE_REGULATORY"/>
    <property type="match status" value="1"/>
</dbReference>
<dbReference type="EMBL" id="JBHRXK010000004">
    <property type="protein sequence ID" value="MFC3551574.1"/>
    <property type="molecule type" value="Genomic_DNA"/>
</dbReference>
<dbReference type="Gene3D" id="3.40.50.300">
    <property type="entry name" value="P-loop containing nucleotide triphosphate hydrolases"/>
    <property type="match status" value="1"/>
</dbReference>
<evidence type="ECO:0000256" key="5">
    <source>
        <dbReference type="ARBA" id="ARBA00023163"/>
    </source>
</evidence>
<dbReference type="SUPFAM" id="SSF46689">
    <property type="entry name" value="Homeodomain-like"/>
    <property type="match status" value="1"/>
</dbReference>
<evidence type="ECO:0000313" key="11">
    <source>
        <dbReference type="Proteomes" id="UP001595740"/>
    </source>
</evidence>
<dbReference type="Gene3D" id="3.40.50.2300">
    <property type="match status" value="1"/>
</dbReference>
<dbReference type="Pfam" id="PF02954">
    <property type="entry name" value="HTH_8"/>
    <property type="match status" value="1"/>
</dbReference>
<dbReference type="Pfam" id="PF25601">
    <property type="entry name" value="AAA_lid_14"/>
    <property type="match status" value="1"/>
</dbReference>
<dbReference type="Gene3D" id="1.10.8.60">
    <property type="match status" value="1"/>
</dbReference>
<keyword evidence="4" id="KW-0238">DNA-binding</keyword>
<protein>
    <submittedName>
        <fullName evidence="10">Sigma-54-dependent transcriptional regulator</fullName>
    </submittedName>
</protein>
<feature type="modified residue" description="4-aspartylphosphate" evidence="6">
    <location>
        <position position="55"/>
    </location>
</feature>
<evidence type="ECO:0000259" key="8">
    <source>
        <dbReference type="PROSITE" id="PS50045"/>
    </source>
</evidence>
<organism evidence="10 11">
    <name type="scientific">Lysobacter cavernae</name>
    <dbReference type="NCBI Taxonomy" id="1685901"/>
    <lineage>
        <taxon>Bacteria</taxon>
        <taxon>Pseudomonadati</taxon>
        <taxon>Pseudomonadota</taxon>
        <taxon>Gammaproteobacteria</taxon>
        <taxon>Lysobacterales</taxon>
        <taxon>Lysobacteraceae</taxon>
        <taxon>Lysobacter</taxon>
    </lineage>
</organism>
<comment type="caution">
    <text evidence="10">The sequence shown here is derived from an EMBL/GenBank/DDBJ whole genome shotgun (WGS) entry which is preliminary data.</text>
</comment>
<dbReference type="SMART" id="SM00448">
    <property type="entry name" value="REC"/>
    <property type="match status" value="1"/>
</dbReference>
<dbReference type="InterPro" id="IPR025943">
    <property type="entry name" value="Sigma_54_int_dom_ATP-bd_2"/>
</dbReference>
<dbReference type="InterPro" id="IPR027417">
    <property type="entry name" value="P-loop_NTPase"/>
</dbReference>
<evidence type="ECO:0000256" key="1">
    <source>
        <dbReference type="ARBA" id="ARBA00022741"/>
    </source>
</evidence>
<proteinExistence type="predicted"/>
<sequence>MAETRSALVVDDERDIRELLVMTLGRMGLRCDTASTVAEARSQLVRNRYDLCLTDMRLPDGSGMDLVAEISQKHPNTPVAMITAFGNVEAAVDALKAGAFDFVAKPVDLAVLRDLVRHALELNEGRRSNGPAPTDTVASRLYGQSPAMTQLRQTIAKVARSQAPVYIAGESGVGKELVARTIHAEGGRAGGPFVPVNCGAIPAELMESEFFGHKKGSFTGAHVDKPGLFQTADGGTLFLDEIAELPLAMQVKLLRAIQEKSIRPVGANAEVTVDVRILSATHKDLAALVAEGRFRQDLYYRINVIELRVPPLRERLDDLPGLSAKILERLAGHQGRAVPRLGEDAVEALRGYAFPGNVRELENILERALAMAEDDRLSASDLRLPRLASAAQPIAPAAQAATNPATIDPRTLNPRDTASSPLPSYIEEIERAAIQQALQENRYNKTRTAAALGITFRALRYKLKKLGID</sequence>
<dbReference type="InterPro" id="IPR009057">
    <property type="entry name" value="Homeodomain-like_sf"/>
</dbReference>
<reference evidence="11" key="1">
    <citation type="journal article" date="2019" name="Int. J. Syst. Evol. Microbiol.">
        <title>The Global Catalogue of Microorganisms (GCM) 10K type strain sequencing project: providing services to taxonomists for standard genome sequencing and annotation.</title>
        <authorList>
            <consortium name="The Broad Institute Genomics Platform"/>
            <consortium name="The Broad Institute Genome Sequencing Center for Infectious Disease"/>
            <person name="Wu L."/>
            <person name="Ma J."/>
        </authorList>
    </citation>
    <scope>NUCLEOTIDE SEQUENCE [LARGE SCALE GENOMIC DNA]</scope>
    <source>
        <strain evidence="11">KCTC 42875</strain>
    </source>
</reference>
<dbReference type="RefSeq" id="WP_386759333.1">
    <property type="nucleotide sequence ID" value="NZ_JBHRXK010000004.1"/>
</dbReference>
<name>A0ABV7RRU5_9GAMM</name>
<dbReference type="PANTHER" id="PTHR32071:SF100">
    <property type="entry name" value="RESPONSE REGULATOR PROTEIN PILR"/>
    <property type="match status" value="1"/>
</dbReference>
<dbReference type="InterPro" id="IPR025944">
    <property type="entry name" value="Sigma_54_int_dom_CS"/>
</dbReference>
<keyword evidence="6" id="KW-0597">Phosphoprotein</keyword>
<evidence type="ECO:0000256" key="4">
    <source>
        <dbReference type="ARBA" id="ARBA00023125"/>
    </source>
</evidence>
<evidence type="ECO:0000256" key="2">
    <source>
        <dbReference type="ARBA" id="ARBA00022840"/>
    </source>
</evidence>
<dbReference type="PROSITE" id="PS00688">
    <property type="entry name" value="SIGMA54_INTERACT_3"/>
    <property type="match status" value="1"/>
</dbReference>
<keyword evidence="3" id="KW-0805">Transcription regulation</keyword>
<dbReference type="SMART" id="SM00382">
    <property type="entry name" value="AAA"/>
    <property type="match status" value="1"/>
</dbReference>
<dbReference type="InterPro" id="IPR002197">
    <property type="entry name" value="HTH_Fis"/>
</dbReference>
<evidence type="ECO:0000256" key="7">
    <source>
        <dbReference type="SAM" id="MobiDB-lite"/>
    </source>
</evidence>
<dbReference type="InterPro" id="IPR011006">
    <property type="entry name" value="CheY-like_superfamily"/>
</dbReference>
<keyword evidence="1" id="KW-0547">Nucleotide-binding</keyword>
<dbReference type="InterPro" id="IPR001789">
    <property type="entry name" value="Sig_transdc_resp-reg_receiver"/>
</dbReference>
<evidence type="ECO:0000313" key="10">
    <source>
        <dbReference type="EMBL" id="MFC3551574.1"/>
    </source>
</evidence>
<evidence type="ECO:0000256" key="3">
    <source>
        <dbReference type="ARBA" id="ARBA00023015"/>
    </source>
</evidence>
<dbReference type="PRINTS" id="PR01590">
    <property type="entry name" value="HTHFIS"/>
</dbReference>
<dbReference type="PANTHER" id="PTHR32071">
    <property type="entry name" value="TRANSCRIPTIONAL REGULATORY PROTEIN"/>
    <property type="match status" value="1"/>
</dbReference>
<dbReference type="InterPro" id="IPR003593">
    <property type="entry name" value="AAA+_ATPase"/>
</dbReference>
<keyword evidence="2" id="KW-0067">ATP-binding</keyword>
<dbReference type="Pfam" id="PF00158">
    <property type="entry name" value="Sigma54_activat"/>
    <property type="match status" value="1"/>
</dbReference>
<keyword evidence="11" id="KW-1185">Reference proteome</keyword>
<gene>
    <name evidence="10" type="ORF">ACFOLC_11195</name>
</gene>
<feature type="region of interest" description="Disordered" evidence="7">
    <location>
        <begin position="395"/>
        <end position="421"/>
    </location>
</feature>
<dbReference type="PROSITE" id="PS50045">
    <property type="entry name" value="SIGMA54_INTERACT_4"/>
    <property type="match status" value="1"/>
</dbReference>
<feature type="compositionally biased region" description="Low complexity" evidence="7">
    <location>
        <begin position="395"/>
        <end position="407"/>
    </location>
</feature>